<gene>
    <name evidence="2" type="ORF">HL41_05640</name>
</gene>
<accession>A0A075WTD5</accession>
<dbReference type="HOGENOM" id="CLU_1165370_0_0_0"/>
<evidence type="ECO:0000256" key="1">
    <source>
        <dbReference type="SAM" id="Phobius"/>
    </source>
</evidence>
<organism evidence="2 3">
    <name type="scientific">Thermodesulfobacterium commune DSM 2178</name>
    <dbReference type="NCBI Taxonomy" id="289377"/>
    <lineage>
        <taxon>Bacteria</taxon>
        <taxon>Pseudomonadati</taxon>
        <taxon>Thermodesulfobacteriota</taxon>
        <taxon>Thermodesulfobacteria</taxon>
        <taxon>Thermodesulfobacteriales</taxon>
        <taxon>Thermodesulfobacteriaceae</taxon>
        <taxon>Thermodesulfobacterium</taxon>
    </lineage>
</organism>
<dbReference type="EMBL" id="CP008796">
    <property type="protein sequence ID" value="AIH04270.1"/>
    <property type="molecule type" value="Genomic_DNA"/>
</dbReference>
<reference evidence="2 3" key="1">
    <citation type="journal article" date="2015" name="Genome Announc.">
        <title>Genome Sequence of a Sulfate-Reducing Thermophilic Bacterium, Thermodesulfobacterium commune DSM 2178T (Phylum Thermodesulfobacteria).</title>
        <authorList>
            <person name="Bhatnagar S."/>
            <person name="Badger J.H."/>
            <person name="Madupu R."/>
            <person name="Khouri H.M."/>
            <person name="O'Connor E.M."/>
            <person name="Robb F.T."/>
            <person name="Ward N.L."/>
            <person name="Eisen J.A."/>
        </authorList>
    </citation>
    <scope>NUCLEOTIDE SEQUENCE [LARGE SCALE GENOMIC DNA]</scope>
    <source>
        <strain evidence="2 3">DSM 2178</strain>
    </source>
</reference>
<feature type="transmembrane region" description="Helical" evidence="1">
    <location>
        <begin position="211"/>
        <end position="230"/>
    </location>
</feature>
<evidence type="ECO:0000313" key="3">
    <source>
        <dbReference type="Proteomes" id="UP000028481"/>
    </source>
</evidence>
<keyword evidence="3" id="KW-1185">Reference proteome</keyword>
<dbReference type="Proteomes" id="UP000028481">
    <property type="component" value="Chromosome"/>
</dbReference>
<dbReference type="STRING" id="289377.HL41_05640"/>
<name>A0A075WTD5_9BACT</name>
<dbReference type="KEGG" id="tcm:HL41_05640"/>
<dbReference type="PaxDb" id="289377-HL41_05640"/>
<dbReference type="eggNOG" id="ENOG5030PSP">
    <property type="taxonomic scope" value="Bacteria"/>
</dbReference>
<proteinExistence type="predicted"/>
<keyword evidence="1" id="KW-0472">Membrane</keyword>
<keyword evidence="1" id="KW-1133">Transmembrane helix</keyword>
<evidence type="ECO:0000313" key="2">
    <source>
        <dbReference type="EMBL" id="AIH04270.1"/>
    </source>
</evidence>
<protein>
    <submittedName>
        <fullName evidence="2">Uncharacterized protein</fullName>
    </submittedName>
</protein>
<sequence length="238" mass="27485">MFFSFGEEDGEGIFDLCFGKRSFFFEFLDETREVSQVMIWWERIKELGVRVSKKCKDFSVFGIRLRGVVCGEELEEPVKDFWVDNKSLNIISKEKVIKWEEESSSRFHDYDRFRVLFKDGEKLRETFLRHREVFGEDKGLLMEDSDIKSVFRDINTDEVIHGSTSLCGVVGIVKVPRSILPCGRGLGSLTNLLGVEGQGDRLLSRLLSLRVMESLSLFILLLSILLLYNATYVKQKLT</sequence>
<keyword evidence="1" id="KW-0812">Transmembrane</keyword>
<dbReference type="AlphaFoldDB" id="A0A075WTD5"/>